<evidence type="ECO:0000256" key="2">
    <source>
        <dbReference type="ARBA" id="ARBA00007639"/>
    </source>
</evidence>
<sequence length="343" mass="35547">MSGMVVSVPADGPPFVPTTEGKRKMRRLIALAAVGACLFGTVACGSDEGDGPGSDSRTIGMANFTLGAPYFIGISKTVEREGVKGGVEVPVTDAKGDAAALTANVSDLLARDVDGIIISGGPLEAAPAALAAIKQKGIPVVLVDRKLKSGDYTSWVGPDNAAIGQQDGTYINNRLKGQGKVAIIRGGPADNSIGLARTGGVTSVLHQQPGIELVVAPEFGEWSSDGGLKVMENLLARHRDITAVFCENDSMCLGAQKAISDAGRSKDIFLAGVDGQKEALAAINAGTNYEVTGLNNAVEMGKAAYQRLITLLDGGSVDRDTVVPSPMITRENVGQYYDPKSEF</sequence>
<comment type="similarity">
    <text evidence="2">Belongs to the bacterial solute-binding protein 2 family.</text>
</comment>
<dbReference type="GO" id="GO:0030313">
    <property type="term" value="C:cell envelope"/>
    <property type="evidence" value="ECO:0007669"/>
    <property type="project" value="UniProtKB-SubCell"/>
</dbReference>
<dbReference type="PANTHER" id="PTHR46847:SF1">
    <property type="entry name" value="D-ALLOSE-BINDING PERIPLASMIC PROTEIN-RELATED"/>
    <property type="match status" value="1"/>
</dbReference>
<reference evidence="5 6" key="1">
    <citation type="submission" date="2018-11" db="EMBL/GenBank/DDBJ databases">
        <title>Sequencing the genomes of 1000 actinobacteria strains.</title>
        <authorList>
            <person name="Klenk H.-P."/>
        </authorList>
    </citation>
    <scope>NUCLEOTIDE SEQUENCE [LARGE SCALE GENOMIC DNA]</scope>
    <source>
        <strain evidence="5 6">DSM 43634</strain>
    </source>
</reference>
<protein>
    <submittedName>
        <fullName evidence="5">Monosaccharide ABC transporter substrate-binding protein (CUT2 family)</fullName>
    </submittedName>
</protein>
<dbReference type="EMBL" id="RJKL01000001">
    <property type="protein sequence ID" value="ROP30311.1"/>
    <property type="molecule type" value="Genomic_DNA"/>
</dbReference>
<evidence type="ECO:0000256" key="3">
    <source>
        <dbReference type="ARBA" id="ARBA00022729"/>
    </source>
</evidence>
<dbReference type="AlphaFoldDB" id="A0A3N1GJJ7"/>
<dbReference type="InterPro" id="IPR025997">
    <property type="entry name" value="SBP_2_dom"/>
</dbReference>
<gene>
    <name evidence="5" type="ORF">EDD30_3153</name>
</gene>
<dbReference type="Gene3D" id="3.40.50.2300">
    <property type="match status" value="2"/>
</dbReference>
<evidence type="ECO:0000313" key="6">
    <source>
        <dbReference type="Proteomes" id="UP000271683"/>
    </source>
</evidence>
<accession>A0A3N1GJJ7</accession>
<dbReference type="Proteomes" id="UP000271683">
    <property type="component" value="Unassembled WGS sequence"/>
</dbReference>
<proteinExistence type="inferred from homology"/>
<evidence type="ECO:0000259" key="4">
    <source>
        <dbReference type="Pfam" id="PF13407"/>
    </source>
</evidence>
<comment type="subcellular location">
    <subcellularLocation>
        <location evidence="1">Cell envelope</location>
    </subcellularLocation>
</comment>
<dbReference type="InterPro" id="IPR028082">
    <property type="entry name" value="Peripla_BP_I"/>
</dbReference>
<dbReference type="CDD" id="cd06308">
    <property type="entry name" value="PBP1_sensor_kinase-like"/>
    <property type="match status" value="1"/>
</dbReference>
<dbReference type="PANTHER" id="PTHR46847">
    <property type="entry name" value="D-ALLOSE-BINDING PERIPLASMIC PROTEIN-RELATED"/>
    <property type="match status" value="1"/>
</dbReference>
<name>A0A3N1GJJ7_9ACTN</name>
<keyword evidence="3" id="KW-0732">Signal</keyword>
<dbReference type="GO" id="GO:0030246">
    <property type="term" value="F:carbohydrate binding"/>
    <property type="evidence" value="ECO:0007669"/>
    <property type="project" value="UniProtKB-ARBA"/>
</dbReference>
<evidence type="ECO:0000256" key="1">
    <source>
        <dbReference type="ARBA" id="ARBA00004196"/>
    </source>
</evidence>
<organism evidence="5 6">
    <name type="scientific">Couchioplanes caeruleus</name>
    <dbReference type="NCBI Taxonomy" id="56438"/>
    <lineage>
        <taxon>Bacteria</taxon>
        <taxon>Bacillati</taxon>
        <taxon>Actinomycetota</taxon>
        <taxon>Actinomycetes</taxon>
        <taxon>Micromonosporales</taxon>
        <taxon>Micromonosporaceae</taxon>
        <taxon>Couchioplanes</taxon>
    </lineage>
</organism>
<feature type="domain" description="Periplasmic binding protein" evidence="4">
    <location>
        <begin position="59"/>
        <end position="314"/>
    </location>
</feature>
<evidence type="ECO:0000313" key="5">
    <source>
        <dbReference type="EMBL" id="ROP30311.1"/>
    </source>
</evidence>
<dbReference type="Pfam" id="PF13407">
    <property type="entry name" value="Peripla_BP_4"/>
    <property type="match status" value="1"/>
</dbReference>
<dbReference type="SUPFAM" id="SSF53822">
    <property type="entry name" value="Periplasmic binding protein-like I"/>
    <property type="match status" value="1"/>
</dbReference>
<comment type="caution">
    <text evidence="5">The sequence shown here is derived from an EMBL/GenBank/DDBJ whole genome shotgun (WGS) entry which is preliminary data.</text>
</comment>